<dbReference type="InterPro" id="IPR036156">
    <property type="entry name" value="Beta-gal/glucu_dom_sf"/>
</dbReference>
<dbReference type="InterPro" id="IPR006102">
    <property type="entry name" value="Ig-like_GH2"/>
</dbReference>
<evidence type="ECO:0000256" key="2">
    <source>
        <dbReference type="ARBA" id="ARBA00012754"/>
    </source>
</evidence>
<evidence type="ECO:0000256" key="4">
    <source>
        <dbReference type="ARBA" id="ARBA00023295"/>
    </source>
</evidence>
<dbReference type="Proteomes" id="UP000001996">
    <property type="component" value="Unassembled WGS sequence"/>
</dbReference>
<keyword evidence="4" id="KW-0326">Glycosidase</keyword>
<dbReference type="VEuPathDB" id="FungiDB:LELG_00106"/>
<dbReference type="Gene3D" id="2.60.120.260">
    <property type="entry name" value="Galactose-binding domain-like"/>
    <property type="match status" value="1"/>
</dbReference>
<dbReference type="AlphaFoldDB" id="A5DRX0"/>
<dbReference type="OrthoDB" id="2866996at2759"/>
<dbReference type="PANTHER" id="PTHR43730">
    <property type="entry name" value="BETA-MANNOSIDASE"/>
    <property type="match status" value="1"/>
</dbReference>
<evidence type="ECO:0000256" key="3">
    <source>
        <dbReference type="ARBA" id="ARBA00022801"/>
    </source>
</evidence>
<proteinExistence type="predicted"/>
<dbReference type="InterPro" id="IPR017853">
    <property type="entry name" value="GH"/>
</dbReference>
<dbReference type="GO" id="GO:0004567">
    <property type="term" value="F:beta-mannosidase activity"/>
    <property type="evidence" value="ECO:0007669"/>
    <property type="project" value="UniProtKB-EC"/>
</dbReference>
<dbReference type="EC" id="3.2.1.25" evidence="2"/>
<gene>
    <name evidence="7" type="ORF">LELG_00106</name>
</gene>
<dbReference type="Pfam" id="PF22666">
    <property type="entry name" value="Glyco_hydro_2_N2"/>
    <property type="match status" value="1"/>
</dbReference>
<feature type="domain" description="Glycoside hydrolase family 2 immunoglobulin-like beta-sandwich" evidence="5">
    <location>
        <begin position="263"/>
        <end position="379"/>
    </location>
</feature>
<dbReference type="eggNOG" id="KOG2230">
    <property type="taxonomic scope" value="Eukaryota"/>
</dbReference>
<dbReference type="FunFam" id="3.20.20.80:FF:000050">
    <property type="entry name" value="Beta-mannosidase B"/>
    <property type="match status" value="1"/>
</dbReference>
<accession>A5DRX0</accession>
<dbReference type="InterPro" id="IPR008979">
    <property type="entry name" value="Galactose-bd-like_sf"/>
</dbReference>
<dbReference type="Gene3D" id="3.20.20.80">
    <property type="entry name" value="Glycosidases"/>
    <property type="match status" value="1"/>
</dbReference>
<dbReference type="SUPFAM" id="SSF49303">
    <property type="entry name" value="beta-Galactosidase/glucuronidase domain"/>
    <property type="match status" value="1"/>
</dbReference>
<protein>
    <recommendedName>
        <fullName evidence="2">beta-mannosidase</fullName>
        <ecNumber evidence="2">3.2.1.25</ecNumber>
    </recommendedName>
</protein>
<keyword evidence="3" id="KW-0378">Hydrolase</keyword>
<dbReference type="GO" id="GO:0005975">
    <property type="term" value="P:carbohydrate metabolic process"/>
    <property type="evidence" value="ECO:0007669"/>
    <property type="project" value="InterPro"/>
</dbReference>
<evidence type="ECO:0000259" key="5">
    <source>
        <dbReference type="Pfam" id="PF00703"/>
    </source>
</evidence>
<reference evidence="7 8" key="1">
    <citation type="journal article" date="2009" name="Nature">
        <title>Evolution of pathogenicity and sexual reproduction in eight Candida genomes.</title>
        <authorList>
            <person name="Butler G."/>
            <person name="Rasmussen M.D."/>
            <person name="Lin M.F."/>
            <person name="Santos M.A."/>
            <person name="Sakthikumar S."/>
            <person name="Munro C.A."/>
            <person name="Rheinbay E."/>
            <person name="Grabherr M."/>
            <person name="Forche A."/>
            <person name="Reedy J.L."/>
            <person name="Agrafioti I."/>
            <person name="Arnaud M.B."/>
            <person name="Bates S."/>
            <person name="Brown A.J."/>
            <person name="Brunke S."/>
            <person name="Costanzo M.C."/>
            <person name="Fitzpatrick D.A."/>
            <person name="de Groot P.W."/>
            <person name="Harris D."/>
            <person name="Hoyer L.L."/>
            <person name="Hube B."/>
            <person name="Klis F.M."/>
            <person name="Kodira C."/>
            <person name="Lennard N."/>
            <person name="Logue M.E."/>
            <person name="Martin R."/>
            <person name="Neiman A.M."/>
            <person name="Nikolaou E."/>
            <person name="Quail M.A."/>
            <person name="Quinn J."/>
            <person name="Santos M.C."/>
            <person name="Schmitzberger F.F."/>
            <person name="Sherlock G."/>
            <person name="Shah P."/>
            <person name="Silverstein K.A."/>
            <person name="Skrzypek M.S."/>
            <person name="Soll D."/>
            <person name="Staggs R."/>
            <person name="Stansfield I."/>
            <person name="Stumpf M.P."/>
            <person name="Sudbery P.E."/>
            <person name="Srikantha T."/>
            <person name="Zeng Q."/>
            <person name="Berman J."/>
            <person name="Berriman M."/>
            <person name="Heitman J."/>
            <person name="Gow N.A."/>
            <person name="Lorenz M.C."/>
            <person name="Birren B.W."/>
            <person name="Kellis M."/>
            <person name="Cuomo C.A."/>
        </authorList>
    </citation>
    <scope>NUCLEOTIDE SEQUENCE [LARGE SCALE GENOMIC DNA]</scope>
    <source>
        <strain evidence="8">ATCC 11503 / BCRC 21390 / CBS 2605 / JCM 1781 / NBRC 1676 / NRRL YB-4239</strain>
    </source>
</reference>
<dbReference type="GeneID" id="5235842"/>
<evidence type="ECO:0000313" key="7">
    <source>
        <dbReference type="EMBL" id="EDK41928.1"/>
    </source>
</evidence>
<dbReference type="OMA" id="WMADQPR"/>
<dbReference type="SUPFAM" id="SSF51445">
    <property type="entry name" value="(Trans)glycosidases"/>
    <property type="match status" value="1"/>
</dbReference>
<dbReference type="GO" id="GO:0006516">
    <property type="term" value="P:glycoprotein catabolic process"/>
    <property type="evidence" value="ECO:0007669"/>
    <property type="project" value="TreeGrafter"/>
</dbReference>
<dbReference type="PANTHER" id="PTHR43730:SF1">
    <property type="entry name" value="BETA-MANNOSIDASE"/>
    <property type="match status" value="1"/>
</dbReference>
<dbReference type="InterPro" id="IPR054593">
    <property type="entry name" value="Beta-mannosidase-like_N2"/>
</dbReference>
<dbReference type="STRING" id="379508.A5DRX0"/>
<sequence length="945" mass="109299">MRQLSNWQFQLPSFQNFSHITNADNFYPQSTPPLFYNYKDDIPMQIVLDKWYDSDPHGNGGHQIHLDLLYNKLIVDPFSNDFAEGMQWIGKVQWVYRCRFNISDISTIGSAMGTTVGSTMTATTQIQNSLGTVDDDTFTQNATLIFEGLDTIAHVTLNNESILDSHNAFHNHIVPVNLLQANELIIHFESSWSYGKEMENRHGKIPEDHCWNGDCSRLYVRKPQYQYGWDWGPKLLTCGPWKPVKLVVEEYLIENSIEDLIPAFIEDFFVNYELIDNDAKVWFLLRWLQPTKRKVTTTNIAAKIIVKLEHDVVLNKVLSIEEFDNTFGSNKANRNKSATVFTLQNVKLWYPYKLGKPTLYTIQLYFNDKLVSTQQVGFRKVELIQKPDTYGESFYFKINNIPVQMLGSNWIPPHYFHNKVNLTTYENLLELVVKSNQNMIRVWGGGQYENNEFYAKCDEMGIMVWQDFMFACGVYPNNPFFLELVQKEVEDQLIKLHHFASIVIFAGNNEDYQIADALQLDIHNSTQFPAGVIYETLIPDLVKEFCNQVVYRFGSPYSDTNHSSYDLSIGDSHQWEVWHGSRKPYQNWPELAARFISEFGMLAFPSEGLLAKYISFKELYLNLTILQYHNKAMNGAVNLEHYVLSNFDKPTHLKLSKWIYLTQLMQMEATSQAFRYWRRKWQDYQVGGVLVWQLNDCWPAISWSIIDFLGVPKLSYYGLKRELADSAISAYRHQSNSKTISKEANSEEKRQIVLKNNEAFYQVETTLLDVWAFVCDDTDLTLEIQAFDANSGDHVLTYRKSNLSLVPHSVNELLVDQRFDWLGKDNKILCLRLIDNHGEVIARSSDWPQPLKLINFTKLGKGLEISILEVSQDEGSRNGENCQVDIQLTTNKPVKGLELYIEGHNQCICDENGIDLFPNDPQIVSINGLCEEDVHKVKYRHLGDL</sequence>
<evidence type="ECO:0000256" key="1">
    <source>
        <dbReference type="ARBA" id="ARBA00000829"/>
    </source>
</evidence>
<dbReference type="SUPFAM" id="SSF49785">
    <property type="entry name" value="Galactose-binding domain-like"/>
    <property type="match status" value="1"/>
</dbReference>
<organism evidence="7 8">
    <name type="scientific">Lodderomyces elongisporus (strain ATCC 11503 / CBS 2605 / JCM 1781 / NBRC 1676 / NRRL YB-4239)</name>
    <name type="common">Yeast</name>
    <name type="synonym">Saccharomyces elongisporus</name>
    <dbReference type="NCBI Taxonomy" id="379508"/>
    <lineage>
        <taxon>Eukaryota</taxon>
        <taxon>Fungi</taxon>
        <taxon>Dikarya</taxon>
        <taxon>Ascomycota</taxon>
        <taxon>Saccharomycotina</taxon>
        <taxon>Pichiomycetes</taxon>
        <taxon>Debaryomycetaceae</taxon>
        <taxon>Candida/Lodderomyces clade</taxon>
        <taxon>Lodderomyces</taxon>
    </lineage>
</organism>
<dbReference type="KEGG" id="lel:PVL30_000102"/>
<comment type="catalytic activity">
    <reaction evidence="1">
        <text>Hydrolysis of terminal, non-reducing beta-D-mannose residues in beta-D-mannosides.</text>
        <dbReference type="EC" id="3.2.1.25"/>
    </reaction>
</comment>
<keyword evidence="8" id="KW-1185">Reference proteome</keyword>
<evidence type="ECO:0000313" key="8">
    <source>
        <dbReference type="Proteomes" id="UP000001996"/>
    </source>
</evidence>
<dbReference type="HOGENOM" id="CLU_005015_1_1_1"/>
<dbReference type="InParanoid" id="A5DRX0"/>
<dbReference type="InterPro" id="IPR013783">
    <property type="entry name" value="Ig-like_fold"/>
</dbReference>
<dbReference type="EMBL" id="CH981524">
    <property type="protein sequence ID" value="EDK41928.1"/>
    <property type="molecule type" value="Genomic_DNA"/>
</dbReference>
<dbReference type="InterPro" id="IPR050887">
    <property type="entry name" value="Beta-mannosidase_GH2"/>
</dbReference>
<name>A5DRX0_LODEL</name>
<evidence type="ECO:0000259" key="6">
    <source>
        <dbReference type="Pfam" id="PF22666"/>
    </source>
</evidence>
<dbReference type="Gene3D" id="2.60.40.10">
    <property type="entry name" value="Immunoglobulins"/>
    <property type="match status" value="1"/>
</dbReference>
<feature type="domain" description="Beta-mannosidase-like galactose-binding" evidence="6">
    <location>
        <begin position="135"/>
        <end position="242"/>
    </location>
</feature>
<dbReference type="Pfam" id="PF00703">
    <property type="entry name" value="Glyco_hydro_2"/>
    <property type="match status" value="1"/>
</dbReference>